<evidence type="ECO:0000313" key="2">
    <source>
        <dbReference type="EMBL" id="CAH2048519.1"/>
    </source>
</evidence>
<keyword evidence="3" id="KW-1185">Reference proteome</keyword>
<gene>
    <name evidence="2" type="ORF">IPOD504_LOCUS6135</name>
</gene>
<feature type="non-terminal residue" evidence="2">
    <location>
        <position position="1"/>
    </location>
</feature>
<feature type="compositionally biased region" description="Polar residues" evidence="1">
    <location>
        <begin position="13"/>
        <end position="36"/>
    </location>
</feature>
<sequence length="245" mass="26765">MSEQEKKSGSPGTGSTPVVMVSQTSGNRQKQPYRSTELQEEATELHHKRSHAPGVPFLSHDKQKQSLAKKLSSSTKKYDTAEQRDYETITLAPLKVETKVGQRIKPIGKTLIVKNPSCPTLDAVKWKKLVTAGSSPELDAVLAPKIPANQLDLAKDSSGSHMAEKSAEQKAEEESIKDEVVELTTPETAKKQLEWSDDEEAGGLPRSDSRASRISRTVRQFFCCGVPYEAPSEDDVSTGRCVSGI</sequence>
<protein>
    <submittedName>
        <fullName evidence="2">Uncharacterized protein</fullName>
    </submittedName>
</protein>
<feature type="region of interest" description="Disordered" evidence="1">
    <location>
        <begin position="152"/>
        <end position="212"/>
    </location>
</feature>
<dbReference type="EMBL" id="OW152830">
    <property type="protein sequence ID" value="CAH2048519.1"/>
    <property type="molecule type" value="Genomic_DNA"/>
</dbReference>
<accession>A0ABN8I7N3</accession>
<organism evidence="2 3">
    <name type="scientific">Iphiclides podalirius</name>
    <name type="common">scarce swallowtail</name>
    <dbReference type="NCBI Taxonomy" id="110791"/>
    <lineage>
        <taxon>Eukaryota</taxon>
        <taxon>Metazoa</taxon>
        <taxon>Ecdysozoa</taxon>
        <taxon>Arthropoda</taxon>
        <taxon>Hexapoda</taxon>
        <taxon>Insecta</taxon>
        <taxon>Pterygota</taxon>
        <taxon>Neoptera</taxon>
        <taxon>Endopterygota</taxon>
        <taxon>Lepidoptera</taxon>
        <taxon>Glossata</taxon>
        <taxon>Ditrysia</taxon>
        <taxon>Papilionoidea</taxon>
        <taxon>Papilionidae</taxon>
        <taxon>Papilioninae</taxon>
        <taxon>Iphiclides</taxon>
    </lineage>
</organism>
<reference evidence="2" key="1">
    <citation type="submission" date="2022-03" db="EMBL/GenBank/DDBJ databases">
        <authorList>
            <person name="Martin H S."/>
        </authorList>
    </citation>
    <scope>NUCLEOTIDE SEQUENCE</scope>
</reference>
<evidence type="ECO:0000313" key="3">
    <source>
        <dbReference type="Proteomes" id="UP000837857"/>
    </source>
</evidence>
<feature type="compositionally biased region" description="Low complexity" evidence="1">
    <location>
        <begin position="65"/>
        <end position="75"/>
    </location>
</feature>
<feature type="region of interest" description="Disordered" evidence="1">
    <location>
        <begin position="1"/>
        <end position="81"/>
    </location>
</feature>
<dbReference type="Proteomes" id="UP000837857">
    <property type="component" value="Chromosome 18"/>
</dbReference>
<name>A0ABN8I7N3_9NEOP</name>
<feature type="compositionally biased region" description="Basic and acidic residues" evidence="1">
    <location>
        <begin position="162"/>
        <end position="180"/>
    </location>
</feature>
<proteinExistence type="predicted"/>
<evidence type="ECO:0000256" key="1">
    <source>
        <dbReference type="SAM" id="MobiDB-lite"/>
    </source>
</evidence>